<organism evidence="6 7">
    <name type="scientific">Allacma fusca</name>
    <dbReference type="NCBI Taxonomy" id="39272"/>
    <lineage>
        <taxon>Eukaryota</taxon>
        <taxon>Metazoa</taxon>
        <taxon>Ecdysozoa</taxon>
        <taxon>Arthropoda</taxon>
        <taxon>Hexapoda</taxon>
        <taxon>Collembola</taxon>
        <taxon>Symphypleona</taxon>
        <taxon>Sminthuridae</taxon>
        <taxon>Allacma</taxon>
    </lineage>
</organism>
<dbReference type="GO" id="GO:0032839">
    <property type="term" value="C:dendrite cytoplasm"/>
    <property type="evidence" value="ECO:0007669"/>
    <property type="project" value="GOC"/>
</dbReference>
<feature type="compositionally biased region" description="Polar residues" evidence="4">
    <location>
        <begin position="318"/>
        <end position="329"/>
    </location>
</feature>
<evidence type="ECO:0000256" key="2">
    <source>
        <dbReference type="ARBA" id="ARBA00022884"/>
    </source>
</evidence>
<dbReference type="GO" id="GO:0005886">
    <property type="term" value="C:plasma membrane"/>
    <property type="evidence" value="ECO:0007669"/>
    <property type="project" value="TreeGrafter"/>
</dbReference>
<dbReference type="OrthoDB" id="10037267at2759"/>
<dbReference type="GO" id="GO:0007281">
    <property type="term" value="P:germ cell development"/>
    <property type="evidence" value="ECO:0007669"/>
    <property type="project" value="TreeGrafter"/>
</dbReference>
<keyword evidence="2 3" id="KW-0694">RNA-binding</keyword>
<dbReference type="GO" id="GO:0035418">
    <property type="term" value="P:protein localization to synapse"/>
    <property type="evidence" value="ECO:0007669"/>
    <property type="project" value="TreeGrafter"/>
</dbReference>
<dbReference type="GO" id="GO:0098964">
    <property type="term" value="P:anterograde dendritic transport of messenger ribonucleoprotein complex"/>
    <property type="evidence" value="ECO:0007669"/>
    <property type="project" value="TreeGrafter"/>
</dbReference>
<evidence type="ECO:0000259" key="5">
    <source>
        <dbReference type="PROSITE" id="PS50137"/>
    </source>
</evidence>
<dbReference type="GO" id="GO:0010494">
    <property type="term" value="C:cytoplasmic stress granule"/>
    <property type="evidence" value="ECO:0007669"/>
    <property type="project" value="TreeGrafter"/>
</dbReference>
<dbReference type="FunFam" id="3.30.160.20:FF:000007">
    <property type="entry name" value="Double-stranded RNA-binding protein Staufen homolog 1"/>
    <property type="match status" value="2"/>
</dbReference>
<evidence type="ECO:0000256" key="3">
    <source>
        <dbReference type="PROSITE-ProRule" id="PRU00266"/>
    </source>
</evidence>
<feature type="domain" description="DRBM" evidence="5">
    <location>
        <begin position="703"/>
        <end position="793"/>
    </location>
</feature>
<dbReference type="AlphaFoldDB" id="A0A8J2JAW5"/>
<evidence type="ECO:0000313" key="7">
    <source>
        <dbReference type="Proteomes" id="UP000708208"/>
    </source>
</evidence>
<dbReference type="Pfam" id="PF16482">
    <property type="entry name" value="Staufen_C"/>
    <property type="match status" value="1"/>
</dbReference>
<feature type="compositionally biased region" description="Polar residues" evidence="4">
    <location>
        <begin position="96"/>
        <end position="114"/>
    </location>
</feature>
<dbReference type="GO" id="GO:0043025">
    <property type="term" value="C:neuronal cell body"/>
    <property type="evidence" value="ECO:0007669"/>
    <property type="project" value="TreeGrafter"/>
</dbReference>
<dbReference type="PANTHER" id="PTHR46054:SF3">
    <property type="entry name" value="MATERNAL EFFECT PROTEIN STAUFEN"/>
    <property type="match status" value="1"/>
</dbReference>
<feature type="domain" description="DRBM" evidence="5">
    <location>
        <begin position="434"/>
        <end position="501"/>
    </location>
</feature>
<dbReference type="Proteomes" id="UP000708208">
    <property type="component" value="Unassembled WGS sequence"/>
</dbReference>
<proteinExistence type="predicted"/>
<dbReference type="GO" id="GO:0003725">
    <property type="term" value="F:double-stranded RNA binding"/>
    <property type="evidence" value="ECO:0007669"/>
    <property type="project" value="TreeGrafter"/>
</dbReference>
<dbReference type="InterPro" id="IPR032478">
    <property type="entry name" value="Staufen_C"/>
</dbReference>
<gene>
    <name evidence="6" type="ORF">AFUS01_LOCUS4981</name>
</gene>
<dbReference type="SMART" id="SM00358">
    <property type="entry name" value="DSRM"/>
    <property type="match status" value="5"/>
</dbReference>
<protein>
    <recommendedName>
        <fullName evidence="5">DRBM domain-containing protein</fullName>
    </recommendedName>
</protein>
<dbReference type="EMBL" id="CAJVCH010031597">
    <property type="protein sequence ID" value="CAG7710004.1"/>
    <property type="molecule type" value="Genomic_DNA"/>
</dbReference>
<feature type="domain" description="DRBM" evidence="5">
    <location>
        <begin position="544"/>
        <end position="629"/>
    </location>
</feature>
<feature type="domain" description="DRBM" evidence="5">
    <location>
        <begin position="240"/>
        <end position="307"/>
    </location>
</feature>
<evidence type="ECO:0000256" key="4">
    <source>
        <dbReference type="SAM" id="MobiDB-lite"/>
    </source>
</evidence>
<feature type="compositionally biased region" description="Polar residues" evidence="4">
    <location>
        <begin position="123"/>
        <end position="137"/>
    </location>
</feature>
<evidence type="ECO:0000313" key="6">
    <source>
        <dbReference type="EMBL" id="CAG7710004.1"/>
    </source>
</evidence>
<keyword evidence="7" id="KW-1185">Reference proteome</keyword>
<dbReference type="CDD" id="cd19861">
    <property type="entry name" value="DSRM_STAU_rpt5"/>
    <property type="match status" value="1"/>
</dbReference>
<name>A0A8J2JAW5_9HEXA</name>
<feature type="region of interest" description="Disordered" evidence="4">
    <location>
        <begin position="306"/>
        <end position="329"/>
    </location>
</feature>
<feature type="region of interest" description="Disordered" evidence="4">
    <location>
        <begin position="570"/>
        <end position="590"/>
    </location>
</feature>
<dbReference type="Pfam" id="PF00035">
    <property type="entry name" value="dsrm"/>
    <property type="match status" value="3"/>
</dbReference>
<dbReference type="GO" id="GO:0008298">
    <property type="term" value="P:intracellular mRNA localization"/>
    <property type="evidence" value="ECO:0007669"/>
    <property type="project" value="TreeGrafter"/>
</dbReference>
<dbReference type="InterPro" id="IPR014720">
    <property type="entry name" value="dsRBD_dom"/>
</dbReference>
<dbReference type="PROSITE" id="PS50137">
    <property type="entry name" value="DS_RBD"/>
    <property type="match status" value="4"/>
</dbReference>
<feature type="compositionally biased region" description="Polar residues" evidence="4">
    <location>
        <begin position="60"/>
        <end position="88"/>
    </location>
</feature>
<comment type="caution">
    <text evidence="6">The sequence shown here is derived from an EMBL/GenBank/DDBJ whole genome shotgun (WGS) entry which is preliminary data.</text>
</comment>
<evidence type="ECO:0000256" key="1">
    <source>
        <dbReference type="ARBA" id="ARBA00022737"/>
    </source>
</evidence>
<accession>A0A8J2JAW5</accession>
<keyword evidence="1" id="KW-0677">Repeat</keyword>
<dbReference type="GO" id="GO:0003729">
    <property type="term" value="F:mRNA binding"/>
    <property type="evidence" value="ECO:0007669"/>
    <property type="project" value="TreeGrafter"/>
</dbReference>
<dbReference type="PANTHER" id="PTHR46054">
    <property type="entry name" value="MATERNAL EFFECT PROTEIN STAUFEN"/>
    <property type="match status" value="1"/>
</dbReference>
<feature type="region of interest" description="Disordered" evidence="4">
    <location>
        <begin position="36"/>
        <end position="137"/>
    </location>
</feature>
<dbReference type="InterPro" id="IPR051740">
    <property type="entry name" value="DRBM-containing_protein"/>
</dbReference>
<sequence length="823" mass="88791">MDYTFVPGTNRQQFHHRQSNINQNCRGRQGQSFQAQFGNVGRSPQPFNSGFPVPLRTHNHNSTSTVSNQFNFPLRSTRTFPNSNTNNHKPPRRQSNHQQQTTENISRSDSPHNTNKSEHNKSVGHSNETVATGGNMAQPQYRIFKRGDTIPGISSPISLGAASIQNTESLGASTLSNEVLHKEDKFGAVTENINLDGFTKDPVLSSSEPLAVNGSSGYTHEDPEPVTNVRNQQRGQVNRTSLSLVADLARFHGVAAEYRLTNETGPPHAPTFTIVLILGNEQYQAQGPSIKKAQLAAAAIALEQTNLSTPPPRAQPRKSFQQVGGKSNQRRSNWTLMQLNALAEELGETITFASQAVPVLNQYNRTETQTIVAIHVGDSVFTGEGSNLNTAKNNAALVALKGLIQLKKGRETAKLLEDGEIIEEPESLDTEIKSPISIVHEMALKRGLKVSFDIVGEQGPPHMKVFTIKCSVGALETNGEGSTKQQAKKASCEAMIVKLKEIPLKQPKATTLKSIQNGLKVKTKVARKKPSTPVIKVVDKQVVSPISRLLQIAHIRKYKEPEFALVKQNDGTETVGNGNGKGPDRRNRKKKPFFTMQVTVGPHVCEGSGSNKKSAKKAAADSALVLLGYAPTETKENDCVTEGKDHTTEEAPTISLLSSVGTASDTNKKIFDSKITSARQIVPGVLVLKSGATSQTSSSPSTSPAVAAQEMVKVNAMVQQPAQYKPLDGIGKLAYLAELLGICVSYSDFPKKNEFLSVASLGTNPPHVAHGIGPTREEAQNSAAVQILEELSSSDLDNVSSSSSLSGSIGGAVHSETILRRYV</sequence>
<reference evidence="6" key="1">
    <citation type="submission" date="2021-06" db="EMBL/GenBank/DDBJ databases">
        <authorList>
            <person name="Hodson N. C."/>
            <person name="Mongue J. A."/>
            <person name="Jaron S. K."/>
        </authorList>
    </citation>
    <scope>NUCLEOTIDE SEQUENCE</scope>
</reference>